<dbReference type="RefSeq" id="WP_005030324.1">
    <property type="nucleotide sequence ID" value="NZ_KE150238.1"/>
</dbReference>
<evidence type="ECO:0000313" key="2">
    <source>
        <dbReference type="Proteomes" id="UP000006034"/>
    </source>
</evidence>
<dbReference type="AlphaFoldDB" id="E5YB90"/>
<organism evidence="1 2">
    <name type="scientific">Bilophila wadsworthia (strain 3_1_6)</name>
    <dbReference type="NCBI Taxonomy" id="563192"/>
    <lineage>
        <taxon>Bacteria</taxon>
        <taxon>Pseudomonadati</taxon>
        <taxon>Thermodesulfobacteriota</taxon>
        <taxon>Desulfovibrionia</taxon>
        <taxon>Desulfovibrionales</taxon>
        <taxon>Desulfovibrionaceae</taxon>
        <taxon>Bilophila</taxon>
    </lineage>
</organism>
<dbReference type="EMBL" id="ADCP02000001">
    <property type="protein sequence ID" value="EFV42786.1"/>
    <property type="molecule type" value="Genomic_DNA"/>
</dbReference>
<reference evidence="1 2" key="1">
    <citation type="submission" date="2010-10" db="EMBL/GenBank/DDBJ databases">
        <authorList>
            <consortium name="The Broad Institute Genome Sequencing Platform"/>
            <person name="Ward D."/>
            <person name="Earl A."/>
            <person name="Feldgarden M."/>
            <person name="Young S.K."/>
            <person name="Gargeya S."/>
            <person name="Zeng Q."/>
            <person name="Alvarado L."/>
            <person name="Berlin A."/>
            <person name="Bochicchio J."/>
            <person name="Chapman S.B."/>
            <person name="Chen Z."/>
            <person name="Freedman E."/>
            <person name="Gellesch M."/>
            <person name="Goldberg J."/>
            <person name="Griggs A."/>
            <person name="Gujja S."/>
            <person name="Heilman E."/>
            <person name="Heiman D."/>
            <person name="Howarth C."/>
            <person name="Mehta T."/>
            <person name="Neiman D."/>
            <person name="Pearson M."/>
            <person name="Roberts A."/>
            <person name="Saif S."/>
            <person name="Shea T."/>
            <person name="Shenoy N."/>
            <person name="Sisk P."/>
            <person name="Stolte C."/>
            <person name="Sykes S."/>
            <person name="White J."/>
            <person name="Yandava C."/>
            <person name="Allen-Vercoe E."/>
            <person name="Sibley C."/>
            <person name="Ambrose C.E."/>
            <person name="Strauss J."/>
            <person name="Daigneault M."/>
            <person name="Haas B."/>
            <person name="Nusbaum C."/>
            <person name="Birren B."/>
        </authorList>
    </citation>
    <scope>NUCLEOTIDE SEQUENCE [LARGE SCALE GENOMIC DNA]</scope>
    <source>
        <strain evidence="1 2">3_1_6</strain>
    </source>
</reference>
<dbReference type="eggNOG" id="ENOG5031K47">
    <property type="taxonomic scope" value="Bacteria"/>
</dbReference>
<protein>
    <submittedName>
        <fullName evidence="1">Uncharacterized protein</fullName>
    </submittedName>
</protein>
<dbReference type="GeneID" id="78085003"/>
<reference evidence="1 2" key="2">
    <citation type="submission" date="2013-04" db="EMBL/GenBank/DDBJ databases">
        <title>The Genome Sequence of Bilophila wadsworthia 3_1_6.</title>
        <authorList>
            <consortium name="The Broad Institute Genomics Platform"/>
            <person name="Earl A."/>
            <person name="Ward D."/>
            <person name="Feldgarden M."/>
            <person name="Gevers D."/>
            <person name="Sibley C."/>
            <person name="Strauss J."/>
            <person name="Allen-Vercoe E."/>
            <person name="Walker B."/>
            <person name="Young S."/>
            <person name="Zeng Q."/>
            <person name="Gargeya S."/>
            <person name="Fitzgerald M."/>
            <person name="Haas B."/>
            <person name="Abouelleil A."/>
            <person name="Allen A.W."/>
            <person name="Alvarado L."/>
            <person name="Arachchi H.M."/>
            <person name="Berlin A.M."/>
            <person name="Chapman S.B."/>
            <person name="Gainer-Dewar J."/>
            <person name="Goldberg J."/>
            <person name="Griggs A."/>
            <person name="Gujja S."/>
            <person name="Hansen M."/>
            <person name="Howarth C."/>
            <person name="Imamovic A."/>
            <person name="Ireland A."/>
            <person name="Larimer J."/>
            <person name="McCowan C."/>
            <person name="Murphy C."/>
            <person name="Pearson M."/>
            <person name="Poon T.W."/>
            <person name="Priest M."/>
            <person name="Roberts A."/>
            <person name="Saif S."/>
            <person name="Shea T."/>
            <person name="Sisk P."/>
            <person name="Sykes S."/>
            <person name="Wortman J."/>
            <person name="Nusbaum C."/>
            <person name="Birren B."/>
        </authorList>
    </citation>
    <scope>NUCLEOTIDE SEQUENCE [LARGE SCALE GENOMIC DNA]</scope>
    <source>
        <strain evidence="1 2">3_1_6</strain>
    </source>
</reference>
<comment type="caution">
    <text evidence="1">The sequence shown here is derived from an EMBL/GenBank/DDBJ whole genome shotgun (WGS) entry which is preliminary data.</text>
</comment>
<dbReference type="STRING" id="563192.HMPREF0179_03463"/>
<gene>
    <name evidence="1" type="ORF">HMPREF0179_03463</name>
</gene>
<proteinExistence type="predicted"/>
<dbReference type="HOGENOM" id="CLU_175395_0_0_7"/>
<evidence type="ECO:0000313" key="1">
    <source>
        <dbReference type="EMBL" id="EFV42786.1"/>
    </source>
</evidence>
<keyword evidence="2" id="KW-1185">Reference proteome</keyword>
<accession>E5YB90</accession>
<dbReference type="Proteomes" id="UP000006034">
    <property type="component" value="Unassembled WGS sequence"/>
</dbReference>
<name>E5YB90_BILW3</name>
<sequence>MGNTPLKEAARATMSVADALQHSPLKGARLMGLTCAFLMAAESAGLPVPDLMGMARNCMNDGEGRRPEFRAVDDFINNEILNEQHTR</sequence>